<keyword evidence="3" id="KW-1185">Reference proteome</keyword>
<comment type="caution">
    <text evidence="2">The sequence shown here is derived from an EMBL/GenBank/DDBJ whole genome shotgun (WGS) entry which is preliminary data.</text>
</comment>
<accession>A0A246JCL4</accession>
<dbReference type="Proteomes" id="UP000197468">
    <property type="component" value="Unassembled WGS sequence"/>
</dbReference>
<feature type="domain" description="HTH cro/C1-type" evidence="1">
    <location>
        <begin position="7"/>
        <end position="61"/>
    </location>
</feature>
<sequence length="322" mass="35173">MLNLSAIKIALAERSLSQAAVAERCGVTREAVSNWLSGESIPRPAKLKLLAQALGLELGALMPRPRVEDPIVAYRTRTQTPMSTRARHAAEDMGRHLRQLMPFTGARQLFHPPTLKHCELDAAGIQEVAAWKRRELDLASEEVPSIQQLLRLLHEFGALLVPVFWNGDREGHEHALSIYLPDSRTYWVVINLACGEDDARYWLAHELAHCLTLHALQGEAAEAFAERFAHQLLLGPSATSSRTLAEACLGHAGPAGLSSLADITKAESVFGTPIFKALAAFQRAEGGRAPSFIASTLNISVQAANELSHTLWTRPPSAETDH</sequence>
<dbReference type="AlphaFoldDB" id="A0A246JCL4"/>
<dbReference type="InterPro" id="IPR001387">
    <property type="entry name" value="Cro/C1-type_HTH"/>
</dbReference>
<dbReference type="InterPro" id="IPR010982">
    <property type="entry name" value="Lambda_DNA-bd_dom_sf"/>
</dbReference>
<dbReference type="GO" id="GO:0003677">
    <property type="term" value="F:DNA binding"/>
    <property type="evidence" value="ECO:0007669"/>
    <property type="project" value="InterPro"/>
</dbReference>
<protein>
    <recommendedName>
        <fullName evidence="1">HTH cro/C1-type domain-containing protein</fullName>
    </recommendedName>
</protein>
<dbReference type="RefSeq" id="WP_088385320.1">
    <property type="nucleotide sequence ID" value="NZ_NIOF01000005.1"/>
</dbReference>
<gene>
    <name evidence="2" type="ORF">CDN99_13085</name>
</gene>
<dbReference type="PANTHER" id="PTHR43236">
    <property type="entry name" value="ANTITOXIN HIGA1"/>
    <property type="match status" value="1"/>
</dbReference>
<dbReference type="Pfam" id="PF01381">
    <property type="entry name" value="HTH_3"/>
    <property type="match status" value="1"/>
</dbReference>
<name>A0A246JCL4_9BURK</name>
<dbReference type="SMART" id="SM00530">
    <property type="entry name" value="HTH_XRE"/>
    <property type="match status" value="1"/>
</dbReference>
<dbReference type="CDD" id="cd00093">
    <property type="entry name" value="HTH_XRE"/>
    <property type="match status" value="1"/>
</dbReference>
<dbReference type="OrthoDB" id="9124406at2"/>
<dbReference type="PANTHER" id="PTHR43236:SF2">
    <property type="entry name" value="BLL0069 PROTEIN"/>
    <property type="match status" value="1"/>
</dbReference>
<evidence type="ECO:0000313" key="2">
    <source>
        <dbReference type="EMBL" id="OWQ90300.1"/>
    </source>
</evidence>
<dbReference type="Gene3D" id="1.10.260.40">
    <property type="entry name" value="lambda repressor-like DNA-binding domains"/>
    <property type="match status" value="1"/>
</dbReference>
<dbReference type="SUPFAM" id="SSF47413">
    <property type="entry name" value="lambda repressor-like DNA-binding domains"/>
    <property type="match status" value="1"/>
</dbReference>
<organism evidence="2 3">
    <name type="scientific">Roseateles aquatilis</name>
    <dbReference type="NCBI Taxonomy" id="431061"/>
    <lineage>
        <taxon>Bacteria</taxon>
        <taxon>Pseudomonadati</taxon>
        <taxon>Pseudomonadota</taxon>
        <taxon>Betaproteobacteria</taxon>
        <taxon>Burkholderiales</taxon>
        <taxon>Sphaerotilaceae</taxon>
        <taxon>Roseateles</taxon>
    </lineage>
</organism>
<dbReference type="PROSITE" id="PS50943">
    <property type="entry name" value="HTH_CROC1"/>
    <property type="match status" value="1"/>
</dbReference>
<evidence type="ECO:0000259" key="1">
    <source>
        <dbReference type="PROSITE" id="PS50943"/>
    </source>
</evidence>
<dbReference type="EMBL" id="NIOF01000005">
    <property type="protein sequence ID" value="OWQ90300.1"/>
    <property type="molecule type" value="Genomic_DNA"/>
</dbReference>
<dbReference type="InterPro" id="IPR052345">
    <property type="entry name" value="Rad_response_metalloprotease"/>
</dbReference>
<reference evidence="2 3" key="1">
    <citation type="journal article" date="2008" name="Int. J. Syst. Evol. Microbiol.">
        <title>Description of Roseateles aquatilis sp. nov. and Roseateles terrae sp. nov., in the class Betaproteobacteria, and emended description of the genus Roseateles.</title>
        <authorList>
            <person name="Gomila M."/>
            <person name="Bowien B."/>
            <person name="Falsen E."/>
            <person name="Moore E.R."/>
            <person name="Lalucat J."/>
        </authorList>
    </citation>
    <scope>NUCLEOTIDE SEQUENCE [LARGE SCALE GENOMIC DNA]</scope>
    <source>
        <strain evidence="2 3">CCUG 48205</strain>
    </source>
</reference>
<proteinExistence type="predicted"/>
<evidence type="ECO:0000313" key="3">
    <source>
        <dbReference type="Proteomes" id="UP000197468"/>
    </source>
</evidence>